<name>A0A2I8F076_9BURK</name>
<gene>
    <name evidence="1" type="ORF">C2L65_36195</name>
</gene>
<evidence type="ECO:0000313" key="1">
    <source>
        <dbReference type="EMBL" id="AUT65032.1"/>
    </source>
</evidence>
<dbReference type="AlphaFoldDB" id="A0A2I8F076"/>
<dbReference type="EMBL" id="CP026113">
    <property type="protein sequence ID" value="AUT65032.1"/>
    <property type="molecule type" value="Genomic_DNA"/>
</dbReference>
<evidence type="ECO:0000313" key="2">
    <source>
        <dbReference type="Proteomes" id="UP000243502"/>
    </source>
</evidence>
<dbReference type="KEGG" id="pter:C2L65_36195"/>
<reference evidence="1 2" key="1">
    <citation type="submission" date="2018-01" db="EMBL/GenBank/DDBJ databases">
        <title>Species boundaries and ecological features among Paraburkholderia terrae DSMZ17804T, P. hospita DSMZ17164T and P. caribensis DSMZ13236T.</title>
        <authorList>
            <person name="Pratama A.A."/>
        </authorList>
    </citation>
    <scope>NUCLEOTIDE SEQUENCE [LARGE SCALE GENOMIC DNA]</scope>
    <source>
        <strain evidence="1 2">DSM 17804</strain>
    </source>
</reference>
<protein>
    <submittedName>
        <fullName evidence="1">Uncharacterized protein</fullName>
    </submittedName>
</protein>
<accession>A0A2I8F076</accession>
<dbReference type="Proteomes" id="UP000243502">
    <property type="component" value="Chromosome 3"/>
</dbReference>
<organism evidence="1 2">
    <name type="scientific">Paraburkholderia terrae</name>
    <dbReference type="NCBI Taxonomy" id="311230"/>
    <lineage>
        <taxon>Bacteria</taxon>
        <taxon>Pseudomonadati</taxon>
        <taxon>Pseudomonadota</taxon>
        <taxon>Betaproteobacteria</taxon>
        <taxon>Burkholderiales</taxon>
        <taxon>Burkholderiaceae</taxon>
        <taxon>Paraburkholderia</taxon>
    </lineage>
</organism>
<proteinExistence type="predicted"/>
<sequence>MLMSAFNQDSHLPFDRIEIEPGGNERFAAWLLRFEFESAHVPRLTVVYKLLRHCSDSNASTARTQ</sequence>